<dbReference type="Pfam" id="PF07995">
    <property type="entry name" value="GSDH"/>
    <property type="match status" value="1"/>
</dbReference>
<reference evidence="2" key="1">
    <citation type="journal article" date="2014" name="Int. J. Syst. Evol. Microbiol.">
        <title>Complete genome sequence of Corynebacterium casei LMG S-19264T (=DSM 44701T), isolated from a smear-ripened cheese.</title>
        <authorList>
            <consortium name="US DOE Joint Genome Institute (JGI-PGF)"/>
            <person name="Walter F."/>
            <person name="Albersmeier A."/>
            <person name="Kalinowski J."/>
            <person name="Ruckert C."/>
        </authorList>
    </citation>
    <scope>NUCLEOTIDE SEQUENCE</scope>
    <source>
        <strain evidence="2">NBRC 110023</strain>
    </source>
</reference>
<dbReference type="InterPro" id="IPR012938">
    <property type="entry name" value="Glc/Sorbosone_DH"/>
</dbReference>
<organism evidence="2 3">
    <name type="scientific">Agaribacter marinus</name>
    <dbReference type="NCBI Taxonomy" id="1431249"/>
    <lineage>
        <taxon>Bacteria</taxon>
        <taxon>Pseudomonadati</taxon>
        <taxon>Pseudomonadota</taxon>
        <taxon>Gammaproteobacteria</taxon>
        <taxon>Alteromonadales</taxon>
        <taxon>Alteromonadaceae</taxon>
        <taxon>Agaribacter</taxon>
    </lineage>
</organism>
<evidence type="ECO:0000259" key="1">
    <source>
        <dbReference type="Pfam" id="PF07995"/>
    </source>
</evidence>
<dbReference type="PANTHER" id="PTHR19328">
    <property type="entry name" value="HEDGEHOG-INTERACTING PROTEIN"/>
    <property type="match status" value="1"/>
</dbReference>
<name>A0AA37SZK9_9ALTE</name>
<keyword evidence="3" id="KW-1185">Reference proteome</keyword>
<proteinExistence type="predicted"/>
<accession>A0AA37SZK9</accession>
<evidence type="ECO:0000313" key="2">
    <source>
        <dbReference type="EMBL" id="GLR69473.1"/>
    </source>
</evidence>
<dbReference type="SUPFAM" id="SSF50952">
    <property type="entry name" value="Soluble quinoprotein glucose dehydrogenase"/>
    <property type="match status" value="1"/>
</dbReference>
<dbReference type="InterPro" id="IPR011042">
    <property type="entry name" value="6-blade_b-propeller_TolB-like"/>
</dbReference>
<comment type="caution">
    <text evidence="2">The sequence shown here is derived from an EMBL/GenBank/DDBJ whole genome shotgun (WGS) entry which is preliminary data.</text>
</comment>
<dbReference type="EMBL" id="BSOT01000005">
    <property type="protein sequence ID" value="GLR69473.1"/>
    <property type="molecule type" value="Genomic_DNA"/>
</dbReference>
<sequence>MPRHFYLFAVASLLTINYAYGEVFSTNFEFNNRSGAFTLFESPNQVMFEGGQSKVVGDEEIYRSGIYAYMFDNETVTINFETSVKSVIIYLKNQDPDINSSAHVYEVDKDEPVNSILGDYDDWTRLAYTSDVGITKIVGVNASRGYAAFEDLSFETFEALVPVAPEKLNDPIPQAIVQSDVSMSLDLINEQLIDPIVGVSAAGLDHVIFIAEQHGKIWQLDIDSAGLTEVMSLESRVVTGGERGLLGLAFHPDFESNGLFYTHTSEADPSERDDGMADFTTLMGSEAPDHFTVIAEWTATLLDSNRLQVDPTSRRQLLTVAQPQGNHNGGTILFDSGANLLIGLGDGGGADDQGVGHPNGGNGQSKMNVLGSILRIDPLGRDSENGAYGVPADNPFVSEQNVAHEIYAFGVRNPFKMSLDKEDNVLYVADVGQNDIEEVNIVSSGDNLGWPLREGKFGFFNNGEDAGYVFDSIVSAEFRDPVASYDHDEGLAIIGGHVYRGDGNSALFGHYVFGDFSGKVFFLNENQEIQKLAIENDGFAEQQLIGIGQDARNQLYFFMRSGQGSRVFRLSNTQALEPDPAPMPAPDLPMTPSNSGGGTVHFYFVILGLLSLWRQKAQYCCTSINCGT</sequence>
<reference evidence="2" key="2">
    <citation type="submission" date="2023-01" db="EMBL/GenBank/DDBJ databases">
        <title>Draft genome sequence of Agaribacter marinus strain NBRC 110023.</title>
        <authorList>
            <person name="Sun Q."/>
            <person name="Mori K."/>
        </authorList>
    </citation>
    <scope>NUCLEOTIDE SEQUENCE</scope>
    <source>
        <strain evidence="2">NBRC 110023</strain>
    </source>
</reference>
<dbReference type="Proteomes" id="UP001156601">
    <property type="component" value="Unassembled WGS sequence"/>
</dbReference>
<dbReference type="Gene3D" id="2.120.10.30">
    <property type="entry name" value="TolB, C-terminal domain"/>
    <property type="match status" value="1"/>
</dbReference>
<dbReference type="InterPro" id="IPR011041">
    <property type="entry name" value="Quinoprot_gluc/sorb_DH_b-prop"/>
</dbReference>
<protein>
    <recommendedName>
        <fullName evidence="1">Glucose/Sorbosone dehydrogenase domain-containing protein</fullName>
    </recommendedName>
</protein>
<dbReference type="AlphaFoldDB" id="A0AA37SZK9"/>
<gene>
    <name evidence="2" type="ORF">GCM10007852_03810</name>
</gene>
<evidence type="ECO:0000313" key="3">
    <source>
        <dbReference type="Proteomes" id="UP001156601"/>
    </source>
</evidence>
<dbReference type="PANTHER" id="PTHR19328:SF75">
    <property type="entry name" value="ALDOSE SUGAR DEHYDROGENASE YLII"/>
    <property type="match status" value="1"/>
</dbReference>
<feature type="domain" description="Glucose/Sorbosone dehydrogenase" evidence="1">
    <location>
        <begin position="205"/>
        <end position="519"/>
    </location>
</feature>
<dbReference type="RefSeq" id="WP_284215803.1">
    <property type="nucleotide sequence ID" value="NZ_BSOT01000005.1"/>
</dbReference>